<name>A0AAV8QX62_ENSVE</name>
<dbReference type="EMBL" id="JAQQAF010000005">
    <property type="protein sequence ID" value="KAJ8484933.1"/>
    <property type="molecule type" value="Genomic_DNA"/>
</dbReference>
<accession>A0AAV8QX62</accession>
<evidence type="ECO:0000256" key="1">
    <source>
        <dbReference type="SAM" id="Phobius"/>
    </source>
</evidence>
<gene>
    <name evidence="2" type="ORF">OPV22_017418</name>
</gene>
<keyword evidence="1" id="KW-0812">Transmembrane</keyword>
<evidence type="ECO:0000313" key="3">
    <source>
        <dbReference type="Proteomes" id="UP001222027"/>
    </source>
</evidence>
<feature type="transmembrane region" description="Helical" evidence="1">
    <location>
        <begin position="63"/>
        <end position="86"/>
    </location>
</feature>
<comment type="caution">
    <text evidence="2">The sequence shown here is derived from an EMBL/GenBank/DDBJ whole genome shotgun (WGS) entry which is preliminary data.</text>
</comment>
<protein>
    <submittedName>
        <fullName evidence="2">Uncharacterized protein</fullName>
    </submittedName>
</protein>
<sequence length="92" mass="10231">MHYNKDKVIPLCYPGAAERSEQDKRRQTPSCLITWRHEVASEGRGTPQSSPNNMAGDWSSPKLIGAFIIGLAVIDLYCSSFHMCCLKTWGTA</sequence>
<keyword evidence="3" id="KW-1185">Reference proteome</keyword>
<dbReference type="AlphaFoldDB" id="A0AAV8QX62"/>
<reference evidence="2 3" key="1">
    <citation type="submission" date="2022-12" db="EMBL/GenBank/DDBJ databases">
        <title>Chromosome-scale assembly of the Ensete ventricosum genome.</title>
        <authorList>
            <person name="Dussert Y."/>
            <person name="Stocks J."/>
            <person name="Wendawek A."/>
            <person name="Woldeyes F."/>
            <person name="Nichols R.A."/>
            <person name="Borrell J.S."/>
        </authorList>
    </citation>
    <scope>NUCLEOTIDE SEQUENCE [LARGE SCALE GENOMIC DNA]</scope>
    <source>
        <strain evidence="3">cv. Maze</strain>
        <tissue evidence="2">Seeds</tissue>
    </source>
</reference>
<keyword evidence="1" id="KW-0472">Membrane</keyword>
<evidence type="ECO:0000313" key="2">
    <source>
        <dbReference type="EMBL" id="KAJ8484933.1"/>
    </source>
</evidence>
<organism evidence="2 3">
    <name type="scientific">Ensete ventricosum</name>
    <name type="common">Abyssinian banana</name>
    <name type="synonym">Musa ensete</name>
    <dbReference type="NCBI Taxonomy" id="4639"/>
    <lineage>
        <taxon>Eukaryota</taxon>
        <taxon>Viridiplantae</taxon>
        <taxon>Streptophyta</taxon>
        <taxon>Embryophyta</taxon>
        <taxon>Tracheophyta</taxon>
        <taxon>Spermatophyta</taxon>
        <taxon>Magnoliopsida</taxon>
        <taxon>Liliopsida</taxon>
        <taxon>Zingiberales</taxon>
        <taxon>Musaceae</taxon>
        <taxon>Ensete</taxon>
    </lineage>
</organism>
<keyword evidence="1" id="KW-1133">Transmembrane helix</keyword>
<proteinExistence type="predicted"/>
<dbReference type="Proteomes" id="UP001222027">
    <property type="component" value="Unassembled WGS sequence"/>
</dbReference>